<dbReference type="EMBL" id="SPQS01000010">
    <property type="protein sequence ID" value="TFV74172.1"/>
    <property type="molecule type" value="Genomic_DNA"/>
</dbReference>
<dbReference type="Proteomes" id="UP000297700">
    <property type="component" value="Unassembled WGS sequence"/>
</dbReference>
<dbReference type="AlphaFoldDB" id="A0A4Y9P3R2"/>
<evidence type="ECO:0000313" key="2">
    <source>
        <dbReference type="EMBL" id="TFV74172.1"/>
    </source>
</evidence>
<accession>A0A4Y9P3R2</accession>
<keyword evidence="2" id="KW-0067">ATP-binding</keyword>
<protein>
    <submittedName>
        <fullName evidence="2">ATP-binding protein</fullName>
    </submittedName>
</protein>
<dbReference type="Pfam" id="PF04326">
    <property type="entry name" value="SLFN_AlbA_2"/>
    <property type="match status" value="1"/>
</dbReference>
<keyword evidence="2" id="KW-0547">Nucleotide-binding</keyword>
<organism evidence="2 3">
    <name type="scientific">Bradyrhizobium frederickii</name>
    <dbReference type="NCBI Taxonomy" id="2560054"/>
    <lineage>
        <taxon>Bacteria</taxon>
        <taxon>Pseudomonadati</taxon>
        <taxon>Pseudomonadota</taxon>
        <taxon>Alphaproteobacteria</taxon>
        <taxon>Hyphomicrobiales</taxon>
        <taxon>Nitrobacteraceae</taxon>
        <taxon>Bradyrhizobium</taxon>
    </lineage>
</organism>
<sequence length="353" mass="39467">MIGVFYLGEKLPMESRVDQIRALGASYFEQIIADREEETLHLEFKTLAQDGGRLTRDDRKMIAEAIAGLANAEGGVLIIGIETKRLEGVDVAIGKRSVKQLQRTANLIRAQIPEMFSPRHSGIKLLSVIEAQKDDEGFVVIDVPASPDRPHYSNVHHQYFRRGADRTRVMEHGEIRDLMFATRHGSLKVRTSTQISMRSGNKFGGSFLLSVANAGQLPVRAPYLKVSPSSGWQAVGVGLLDVRQLRGNTVGLYAKNDQLVHVDDEFHLARRTSGIELMMTGDRSEIISKICETRDDKLFRIKPFEEKNLSDISFGTFRVTFGAENVLPDTGTFELGKWEMFEILAESLENASF</sequence>
<dbReference type="PANTHER" id="PTHR30595">
    <property type="entry name" value="GLPR-RELATED TRANSCRIPTIONAL REPRESSOR"/>
    <property type="match status" value="1"/>
</dbReference>
<feature type="domain" description="Schlafen AlbA-2" evidence="1">
    <location>
        <begin position="38"/>
        <end position="168"/>
    </location>
</feature>
<proteinExistence type="predicted"/>
<evidence type="ECO:0000259" key="1">
    <source>
        <dbReference type="Pfam" id="PF04326"/>
    </source>
</evidence>
<comment type="caution">
    <text evidence="2">The sequence shown here is derived from an EMBL/GenBank/DDBJ whole genome shotgun (WGS) entry which is preliminary data.</text>
</comment>
<dbReference type="PANTHER" id="PTHR30595:SF6">
    <property type="entry name" value="SCHLAFEN ALBA-2 DOMAIN-CONTAINING PROTEIN"/>
    <property type="match status" value="1"/>
</dbReference>
<dbReference type="InterPro" id="IPR038461">
    <property type="entry name" value="Schlafen_AlbA_2_dom_sf"/>
</dbReference>
<dbReference type="Gene3D" id="3.30.950.30">
    <property type="entry name" value="Schlafen, AAA domain"/>
    <property type="match status" value="1"/>
</dbReference>
<gene>
    <name evidence="2" type="ORF">E4K64_19505</name>
</gene>
<reference evidence="2 3" key="1">
    <citation type="submission" date="2019-03" db="EMBL/GenBank/DDBJ databases">
        <title>Bradyrhizobium strains diversity.</title>
        <authorList>
            <person name="Urquiaga M.C.O."/>
            <person name="Hungria M."/>
            <person name="Delamuta J.R.M."/>
            <person name="Klepa M.S."/>
        </authorList>
    </citation>
    <scope>NUCLEOTIDE SEQUENCE [LARGE SCALE GENOMIC DNA]</scope>
    <source>
        <strain evidence="2 3">CNPSo 3426</strain>
    </source>
</reference>
<dbReference type="InterPro" id="IPR007421">
    <property type="entry name" value="Schlafen_AlbA_2_dom"/>
</dbReference>
<name>A0A4Y9P3R2_9BRAD</name>
<evidence type="ECO:0000313" key="3">
    <source>
        <dbReference type="Proteomes" id="UP000297700"/>
    </source>
</evidence>
<dbReference type="GO" id="GO:0005524">
    <property type="term" value="F:ATP binding"/>
    <property type="evidence" value="ECO:0007669"/>
    <property type="project" value="UniProtKB-KW"/>
</dbReference>